<gene>
    <name evidence="1" type="ORF">NM208_g1779</name>
</gene>
<comment type="caution">
    <text evidence="1">The sequence shown here is derived from an EMBL/GenBank/DDBJ whole genome shotgun (WGS) entry which is preliminary data.</text>
</comment>
<dbReference type="Proteomes" id="UP001148629">
    <property type="component" value="Unassembled WGS sequence"/>
</dbReference>
<accession>A0ACC1SUP8</accession>
<reference evidence="1" key="1">
    <citation type="submission" date="2022-08" db="EMBL/GenBank/DDBJ databases">
        <title>Genome Sequence of Fusarium decemcellulare.</title>
        <authorList>
            <person name="Buettner E."/>
        </authorList>
    </citation>
    <scope>NUCLEOTIDE SEQUENCE</scope>
    <source>
        <strain evidence="1">Babe19</strain>
    </source>
</reference>
<dbReference type="EMBL" id="JANRMS010000097">
    <property type="protein sequence ID" value="KAJ3546892.1"/>
    <property type="molecule type" value="Genomic_DNA"/>
</dbReference>
<keyword evidence="2" id="KW-1185">Reference proteome</keyword>
<proteinExistence type="predicted"/>
<protein>
    <submittedName>
        <fullName evidence="1">Uncharacterized protein</fullName>
    </submittedName>
</protein>
<organism evidence="1 2">
    <name type="scientific">Fusarium decemcellulare</name>
    <dbReference type="NCBI Taxonomy" id="57161"/>
    <lineage>
        <taxon>Eukaryota</taxon>
        <taxon>Fungi</taxon>
        <taxon>Dikarya</taxon>
        <taxon>Ascomycota</taxon>
        <taxon>Pezizomycotina</taxon>
        <taxon>Sordariomycetes</taxon>
        <taxon>Hypocreomycetidae</taxon>
        <taxon>Hypocreales</taxon>
        <taxon>Nectriaceae</taxon>
        <taxon>Fusarium</taxon>
        <taxon>Fusarium decemcellulare species complex</taxon>
    </lineage>
</organism>
<name>A0ACC1SUP8_9HYPO</name>
<evidence type="ECO:0000313" key="1">
    <source>
        <dbReference type="EMBL" id="KAJ3546892.1"/>
    </source>
</evidence>
<sequence length="655" mass="73934">MDPASLAFGVVSVAIQLMETTAAVKKLIAAYKSAATELEALSCKLDDIETVCHSLQMVLDDFDDTKKPSEIALLKKLHKAIGDCYDKVSGVHDAISMIMSSYNQKTTPFRTLGARFLRHREQIRLCSADLDRSLSSLQLHMTTNILAINLRSSGGSSSVSHPAAVPPDSTPTNKHSITPSVLWKRQQPAEDWEISIKQQTWGWVTVAYLEKKRIQTKSSGSNGLTSSIVQDDLIIFAGAPLFGLYVQLSIRRGSLSPLSVSLEIPCIVDVDIGSSEVGGRLWKAVGNDDLGAVKALFNQGLVTPSTVVVLGCRYPLDSEMSLYGVACYIAKGIFNYPIFDATHTTPVAEVRTTRAVPKKMNLPYGLQVRLELHTAERRLIISVLCERYFGDNWEPFHVCVWSHVLQTFLSSYPDRPYLFCKEKWVPVIKNVLSRGLDIHTTTWPTSSFTAQGQTALQEIFESTDDPDVALELVHNWADLLEQSGVNIQQYLDLEIGPCTRTMLKRYHGRGFSSYNGFFEVREVSGRRLPYWIEIVDDTCPIRDLLTEFPHFKRLESFRSRHMPFGAKEPHKAWKYPSYGSYFWGPVMAPLCRRHADYARYRRVIPESQQLLIEGLDRACDLMDQRLERRQMRKLRKAIHAERRGENRGMPGAWVN</sequence>
<evidence type="ECO:0000313" key="2">
    <source>
        <dbReference type="Proteomes" id="UP001148629"/>
    </source>
</evidence>